<dbReference type="InterPro" id="IPR045957">
    <property type="entry name" value="DUF6377"/>
</dbReference>
<accession>A0A921MQ45</accession>
<dbReference type="Gene3D" id="1.25.40.10">
    <property type="entry name" value="Tetratricopeptide repeat domain"/>
    <property type="match status" value="1"/>
</dbReference>
<dbReference type="Pfam" id="PF19904">
    <property type="entry name" value="DUF6377"/>
    <property type="match status" value="1"/>
</dbReference>
<proteinExistence type="predicted"/>
<evidence type="ECO:0000313" key="4">
    <source>
        <dbReference type="EMBL" id="HJG88454.1"/>
    </source>
</evidence>
<dbReference type="EMBL" id="DYUD01000011">
    <property type="protein sequence ID" value="HJG88454.1"/>
    <property type="molecule type" value="Genomic_DNA"/>
</dbReference>
<feature type="transmembrane region" description="Helical" evidence="1">
    <location>
        <begin position="345"/>
        <end position="365"/>
    </location>
</feature>
<dbReference type="RefSeq" id="WP_273305496.1">
    <property type="nucleotide sequence ID" value="NZ_DYUD01000011.1"/>
</dbReference>
<gene>
    <name evidence="4" type="ORF">K8U91_03105</name>
</gene>
<comment type="caution">
    <text evidence="4">The sequence shown here is derived from an EMBL/GenBank/DDBJ whole genome shotgun (WGS) entry which is preliminary data.</text>
</comment>
<evidence type="ECO:0000256" key="1">
    <source>
        <dbReference type="SAM" id="Phobius"/>
    </source>
</evidence>
<feature type="domain" description="DUF6377" evidence="3">
    <location>
        <begin position="270"/>
        <end position="509"/>
    </location>
</feature>
<feature type="signal peptide" evidence="2">
    <location>
        <begin position="1"/>
        <end position="22"/>
    </location>
</feature>
<evidence type="ECO:0000313" key="5">
    <source>
        <dbReference type="Proteomes" id="UP000757103"/>
    </source>
</evidence>
<dbReference type="InterPro" id="IPR011990">
    <property type="entry name" value="TPR-like_helical_dom_sf"/>
</dbReference>
<keyword evidence="2" id="KW-0732">Signal</keyword>
<sequence>MNTRQRPILFLLCMLFSLSASHFEADATPTGKSPTPTVKATLDSLDRLINQRYIYTRQKEKQIQEIKLRLRNKLSPDERFRTLGYLVDAYRAFSIDSQAVYVKRQIELSNKLNNNDLQIQAQLNLVECFYNSGMYKEANELLEKMGHKRLPSYILPYYYHLKRTLYGLLADYSLQPDIRDNYTKQLNLYRDSILQVNSPSSFTYCVVKSDELTARHDYAQALQILRERLAQDDLNSHDRGIIYYCMAEIFAQTQQSDSTKIYYALSAQCDLKASVREYVSLHRLAEQLFHEGDIERAYAYIKCSVEDAKACNARVRSLEFMPVFTIIEEVYQAQIQKQKALSITFTYITCAFCVILLITFVILFFQNHKLNSVKEKLNQTNKHLQTVNNSLIESNHVKEEYLSRYMDQCAVYIDKMDDYRRSLNKLASMGKVEELAKNLKSQNIINNERRMFYAEFDQSFLKLYPDFVEKFNKLLVPEARITPKPNSLTPELRIYALVRLGTTDSVKIARFLCYSLSTIYNYRVKIRNSAIGSRDDFEERVMHL</sequence>
<keyword evidence="1" id="KW-0812">Transmembrane</keyword>
<dbReference type="AlphaFoldDB" id="A0A921MQ45"/>
<dbReference type="Proteomes" id="UP000757103">
    <property type="component" value="Unassembled WGS sequence"/>
</dbReference>
<reference evidence="4" key="2">
    <citation type="submission" date="2021-09" db="EMBL/GenBank/DDBJ databases">
        <authorList>
            <person name="Gilroy R."/>
        </authorList>
    </citation>
    <scope>NUCLEOTIDE SEQUENCE</scope>
    <source>
        <strain evidence="4">CHK121-7720</strain>
    </source>
</reference>
<protein>
    <submittedName>
        <fullName evidence="4">DUF6377 domain-containing protein</fullName>
    </submittedName>
</protein>
<keyword evidence="1" id="KW-0472">Membrane</keyword>
<reference evidence="4" key="1">
    <citation type="journal article" date="2021" name="PeerJ">
        <title>Extensive microbial diversity within the chicken gut microbiome revealed by metagenomics and culture.</title>
        <authorList>
            <person name="Gilroy R."/>
            <person name="Ravi A."/>
            <person name="Getino M."/>
            <person name="Pursley I."/>
            <person name="Horton D.L."/>
            <person name="Alikhan N.F."/>
            <person name="Baker D."/>
            <person name="Gharbi K."/>
            <person name="Hall N."/>
            <person name="Watson M."/>
            <person name="Adriaenssens E.M."/>
            <person name="Foster-Nyarko E."/>
            <person name="Jarju S."/>
            <person name="Secka A."/>
            <person name="Antonio M."/>
            <person name="Oren A."/>
            <person name="Chaudhuri R.R."/>
            <person name="La Ragione R."/>
            <person name="Hildebrand F."/>
            <person name="Pallen M.J."/>
        </authorList>
    </citation>
    <scope>NUCLEOTIDE SEQUENCE</scope>
    <source>
        <strain evidence="4">CHK121-7720</strain>
    </source>
</reference>
<keyword evidence="1" id="KW-1133">Transmembrane helix</keyword>
<organism evidence="4 5">
    <name type="scientific">Barnesiella viscericola</name>
    <dbReference type="NCBI Taxonomy" id="397865"/>
    <lineage>
        <taxon>Bacteria</taxon>
        <taxon>Pseudomonadati</taxon>
        <taxon>Bacteroidota</taxon>
        <taxon>Bacteroidia</taxon>
        <taxon>Bacteroidales</taxon>
        <taxon>Barnesiellaceae</taxon>
        <taxon>Barnesiella</taxon>
    </lineage>
</organism>
<name>A0A921MQ45_9BACT</name>
<evidence type="ECO:0000256" key="2">
    <source>
        <dbReference type="SAM" id="SignalP"/>
    </source>
</evidence>
<evidence type="ECO:0000259" key="3">
    <source>
        <dbReference type="Pfam" id="PF19904"/>
    </source>
</evidence>
<feature type="chain" id="PRO_5036720240" evidence="2">
    <location>
        <begin position="23"/>
        <end position="544"/>
    </location>
</feature>